<name>A0A5B7I954_PORTR</name>
<sequence length="10" mass="1165">MRRPSYTGVV</sequence>
<keyword evidence="2" id="KW-1185">Reference proteome</keyword>
<comment type="caution">
    <text evidence="1">The sequence shown here is derived from an EMBL/GenBank/DDBJ whole genome shotgun (WGS) entry which is preliminary data.</text>
</comment>
<reference evidence="1 2" key="1">
    <citation type="submission" date="2019-05" db="EMBL/GenBank/DDBJ databases">
        <title>Another draft genome of Portunus trituberculatus and its Hox gene families provides insights of decapod evolution.</title>
        <authorList>
            <person name="Jeong J.-H."/>
            <person name="Song I."/>
            <person name="Kim S."/>
            <person name="Choi T."/>
            <person name="Kim D."/>
            <person name="Ryu S."/>
            <person name="Kim W."/>
        </authorList>
    </citation>
    <scope>NUCLEOTIDE SEQUENCE [LARGE SCALE GENOMIC DNA]</scope>
    <source>
        <tissue evidence="1">Muscle</tissue>
    </source>
</reference>
<dbReference type="EMBL" id="VSRR010049452">
    <property type="protein sequence ID" value="MPC78823.1"/>
    <property type="molecule type" value="Genomic_DNA"/>
</dbReference>
<accession>A0A5B7I954</accession>
<proteinExistence type="predicted"/>
<evidence type="ECO:0000313" key="1">
    <source>
        <dbReference type="EMBL" id="MPC78823.1"/>
    </source>
</evidence>
<organism evidence="1 2">
    <name type="scientific">Portunus trituberculatus</name>
    <name type="common">Swimming crab</name>
    <name type="synonym">Neptunus trituberculatus</name>
    <dbReference type="NCBI Taxonomy" id="210409"/>
    <lineage>
        <taxon>Eukaryota</taxon>
        <taxon>Metazoa</taxon>
        <taxon>Ecdysozoa</taxon>
        <taxon>Arthropoda</taxon>
        <taxon>Crustacea</taxon>
        <taxon>Multicrustacea</taxon>
        <taxon>Malacostraca</taxon>
        <taxon>Eumalacostraca</taxon>
        <taxon>Eucarida</taxon>
        <taxon>Decapoda</taxon>
        <taxon>Pleocyemata</taxon>
        <taxon>Brachyura</taxon>
        <taxon>Eubrachyura</taxon>
        <taxon>Portunoidea</taxon>
        <taxon>Portunidae</taxon>
        <taxon>Portuninae</taxon>
        <taxon>Portunus</taxon>
    </lineage>
</organism>
<dbReference type="Proteomes" id="UP000324222">
    <property type="component" value="Unassembled WGS sequence"/>
</dbReference>
<gene>
    <name evidence="1" type="ORF">E2C01_073321</name>
</gene>
<protein>
    <submittedName>
        <fullName evidence="1">Uncharacterized protein</fullName>
    </submittedName>
</protein>
<evidence type="ECO:0000313" key="2">
    <source>
        <dbReference type="Proteomes" id="UP000324222"/>
    </source>
</evidence>